<organism evidence="2">
    <name type="scientific">Oryza nivara</name>
    <name type="common">Indian wild rice</name>
    <name type="synonym">Oryza sativa f. spontanea</name>
    <dbReference type="NCBI Taxonomy" id="4536"/>
    <lineage>
        <taxon>Eukaryota</taxon>
        <taxon>Viridiplantae</taxon>
        <taxon>Streptophyta</taxon>
        <taxon>Embryophyta</taxon>
        <taxon>Tracheophyta</taxon>
        <taxon>Spermatophyta</taxon>
        <taxon>Magnoliopsida</taxon>
        <taxon>Liliopsida</taxon>
        <taxon>Poales</taxon>
        <taxon>Poaceae</taxon>
        <taxon>BOP clade</taxon>
        <taxon>Oryzoideae</taxon>
        <taxon>Oryzeae</taxon>
        <taxon>Oryzinae</taxon>
        <taxon>Oryza</taxon>
    </lineage>
</organism>
<dbReference type="AlphaFoldDB" id="A0A0E0HCH1"/>
<feature type="region of interest" description="Disordered" evidence="1">
    <location>
        <begin position="1"/>
        <end position="23"/>
    </location>
</feature>
<protein>
    <submittedName>
        <fullName evidence="2">Uncharacterized protein</fullName>
    </submittedName>
</protein>
<proteinExistence type="predicted"/>
<reference evidence="2" key="1">
    <citation type="submission" date="2015-04" db="UniProtKB">
        <authorList>
            <consortium name="EnsemblPlants"/>
        </authorList>
    </citation>
    <scope>IDENTIFICATION</scope>
    <source>
        <strain evidence="2">SL10</strain>
    </source>
</reference>
<evidence type="ECO:0000313" key="3">
    <source>
        <dbReference type="Proteomes" id="UP000006591"/>
    </source>
</evidence>
<dbReference type="Gramene" id="ONIVA05G11720.1">
    <property type="protein sequence ID" value="ONIVA05G11720.1"/>
    <property type="gene ID" value="ONIVA05G11720"/>
</dbReference>
<feature type="compositionally biased region" description="Gly residues" evidence="1">
    <location>
        <begin position="1"/>
        <end position="11"/>
    </location>
</feature>
<name>A0A0E0HCH1_ORYNI</name>
<accession>A0A0E0HCH1</accession>
<keyword evidence="3" id="KW-1185">Reference proteome</keyword>
<evidence type="ECO:0000313" key="2">
    <source>
        <dbReference type="EnsemblPlants" id="ONIVA05G11720.1"/>
    </source>
</evidence>
<dbReference type="EnsemblPlants" id="ONIVA05G11720.1">
    <property type="protein sequence ID" value="ONIVA05G11720.1"/>
    <property type="gene ID" value="ONIVA05G11720"/>
</dbReference>
<dbReference type="HOGENOM" id="CLU_1974097_0_0_1"/>
<sequence>MARRCGSGGGRPSESELPRQPPVGGIDAEVVALTLHSIVSTARDTTSCFSKIFLGPVNLRAPRKEVQLKTEYNNYRVYICYNRTIDDNLSISLSFQMKLWGQHTCFFEISCDKVFTNLVYTLILEKN</sequence>
<dbReference type="Proteomes" id="UP000006591">
    <property type="component" value="Chromosome 5"/>
</dbReference>
<evidence type="ECO:0000256" key="1">
    <source>
        <dbReference type="SAM" id="MobiDB-lite"/>
    </source>
</evidence>
<reference evidence="2" key="2">
    <citation type="submission" date="2018-04" db="EMBL/GenBank/DDBJ databases">
        <title>OnivRS2 (Oryza nivara Reference Sequence Version 2).</title>
        <authorList>
            <person name="Zhang J."/>
            <person name="Kudrna D."/>
            <person name="Lee S."/>
            <person name="Talag J."/>
            <person name="Rajasekar S."/>
            <person name="Welchert J."/>
            <person name="Hsing Y.-I."/>
            <person name="Wing R.A."/>
        </authorList>
    </citation>
    <scope>NUCLEOTIDE SEQUENCE [LARGE SCALE GENOMIC DNA]</scope>
    <source>
        <strain evidence="2">SL10</strain>
    </source>
</reference>